<evidence type="ECO:0000256" key="1">
    <source>
        <dbReference type="SAM" id="MobiDB-lite"/>
    </source>
</evidence>
<feature type="region of interest" description="Disordered" evidence="1">
    <location>
        <begin position="1"/>
        <end position="40"/>
    </location>
</feature>
<dbReference type="HOGENOM" id="CLU_3297910_0_0_6"/>
<sequence length="40" mass="4257">MASAAASTVRDVPGTAHDARIRAVPSRHTPLGAPNRRRVH</sequence>
<evidence type="ECO:0000313" key="2">
    <source>
        <dbReference type="EMBL" id="AGA33806.1"/>
    </source>
</evidence>
<dbReference type="Proteomes" id="UP000010809">
    <property type="component" value="Chromosome"/>
</dbReference>
<dbReference type="EMBL" id="CP003989">
    <property type="protein sequence ID" value="AGA33806.1"/>
    <property type="molecule type" value="Genomic_DNA"/>
</dbReference>
<dbReference type="AlphaFoldDB" id="L0DZI8"/>
<gene>
    <name evidence="2" type="ordered locus">TVNIR_2150</name>
</gene>
<keyword evidence="3" id="KW-1185">Reference proteome</keyword>
<evidence type="ECO:0000313" key="3">
    <source>
        <dbReference type="Proteomes" id="UP000010809"/>
    </source>
</evidence>
<reference evidence="2" key="1">
    <citation type="submission" date="2015-12" db="EMBL/GenBank/DDBJ databases">
        <authorList>
            <person name="Tikhonova T.V."/>
            <person name="Pavlov A.R."/>
            <person name="Beletsky A.V."/>
            <person name="Mardanov A.V."/>
            <person name="Sorokin D.Y."/>
            <person name="Ravin N.V."/>
            <person name="Popov V.O."/>
        </authorList>
    </citation>
    <scope>NUCLEOTIDE SEQUENCE</scope>
    <source>
        <strain evidence="2">DSM 14787</strain>
    </source>
</reference>
<name>L0DZI8_THIND</name>
<proteinExistence type="predicted"/>
<accession>L0DZI8</accession>
<organism evidence="2 3">
    <name type="scientific">Thioalkalivibrio nitratireducens (strain DSM 14787 / UNIQEM 213 / ALEN2)</name>
    <dbReference type="NCBI Taxonomy" id="1255043"/>
    <lineage>
        <taxon>Bacteria</taxon>
        <taxon>Pseudomonadati</taxon>
        <taxon>Pseudomonadota</taxon>
        <taxon>Gammaproteobacteria</taxon>
        <taxon>Chromatiales</taxon>
        <taxon>Ectothiorhodospiraceae</taxon>
        <taxon>Thioalkalivibrio</taxon>
    </lineage>
</organism>
<protein>
    <submittedName>
        <fullName evidence="2">Uncharacterized protein</fullName>
    </submittedName>
</protein>
<dbReference type="KEGG" id="tni:TVNIR_2150"/>